<dbReference type="AlphaFoldDB" id="A0A7M5XJ15"/>
<evidence type="ECO:0000313" key="3">
    <source>
        <dbReference type="Proteomes" id="UP000594262"/>
    </source>
</evidence>
<protein>
    <submittedName>
        <fullName evidence="2">Uncharacterized protein</fullName>
    </submittedName>
</protein>
<name>A0A7M5XJ15_9CNID</name>
<evidence type="ECO:0000256" key="1">
    <source>
        <dbReference type="SAM" id="MobiDB-lite"/>
    </source>
</evidence>
<proteinExistence type="predicted"/>
<organism evidence="2 3">
    <name type="scientific">Clytia hemisphaerica</name>
    <dbReference type="NCBI Taxonomy" id="252671"/>
    <lineage>
        <taxon>Eukaryota</taxon>
        <taxon>Metazoa</taxon>
        <taxon>Cnidaria</taxon>
        <taxon>Hydrozoa</taxon>
        <taxon>Hydroidolina</taxon>
        <taxon>Leptothecata</taxon>
        <taxon>Obeliida</taxon>
        <taxon>Clytiidae</taxon>
        <taxon>Clytia</taxon>
    </lineage>
</organism>
<reference evidence="2" key="1">
    <citation type="submission" date="2021-01" db="UniProtKB">
        <authorList>
            <consortium name="EnsemblMetazoa"/>
        </authorList>
    </citation>
    <scope>IDENTIFICATION</scope>
</reference>
<dbReference type="EnsemblMetazoa" id="CLYHEMT023740.1">
    <property type="protein sequence ID" value="CLYHEMP023740.1"/>
    <property type="gene ID" value="CLYHEMG023740"/>
</dbReference>
<evidence type="ECO:0000313" key="2">
    <source>
        <dbReference type="EnsemblMetazoa" id="CLYHEMP023740.1"/>
    </source>
</evidence>
<feature type="region of interest" description="Disordered" evidence="1">
    <location>
        <begin position="530"/>
        <end position="549"/>
    </location>
</feature>
<keyword evidence="3" id="KW-1185">Reference proteome</keyword>
<accession>A0A7M5XJ15</accession>
<sequence length="549" mass="64185">HVKCGLPGFRRQTGNLLTKLQEHIDPSVVAGKVKTGSSVLLEDRSFDKAVLGKCNKTYSDTWLNLSEQKKERVKAFFKTEDPVYPNPKNHRKPYMKCPYEFCGKYITELARHLTEVKHGNFSLWTNDDARLENSTRKKMFRWLTLDSYKGEYKPSICVIHSKCYKRMTLHVKEKHKNVSDINAFKQKHTGPPVLVVIPKYEEPSFEGFDSADDGEEMLIDEPNHPGHTKTLLFAVRIPKRMQITLKSRMKDEFKYTYKNVMDLLKDFQRWCIAIGKSNQQALQTRNRVEFVWKCLDETMCIKNNALKYKEELEDKYFMPLFQKVVENVHTLDKQERHDKAQTIMSRIFSFVTFLNFLCVRDIYIDLTTREIERIKEKVTELNKRCHKYVIARQLIVTKWKQENLLTSEDFLFIGNSDWAVKIAKLLDAPREHTINKHLACECRNFIIFLICQGNATRSSNIINMTLQHVNEAKTSKEFDSNAPAMIMKSDIYKTSIIYGDKLIVVPSDVFLQIQNYIKFVRPVLMSDDKKPDDKRLLFTSSRPKEGTDG</sequence>
<dbReference type="Proteomes" id="UP000594262">
    <property type="component" value="Unplaced"/>
</dbReference>